<dbReference type="Pfam" id="PF11127">
    <property type="entry name" value="YgaP-like_TM"/>
    <property type="match status" value="1"/>
</dbReference>
<evidence type="ECO:0000313" key="3">
    <source>
        <dbReference type="Proteomes" id="UP000030466"/>
    </source>
</evidence>
<dbReference type="GO" id="GO:0016740">
    <property type="term" value="F:transferase activity"/>
    <property type="evidence" value="ECO:0007669"/>
    <property type="project" value="UniProtKB-KW"/>
</dbReference>
<dbReference type="AlphaFoldDB" id="A0A0A6YCR8"/>
<keyword evidence="3" id="KW-1185">Reference proteome</keyword>
<dbReference type="RefSeq" id="WP_035925495.1">
    <property type="nucleotide sequence ID" value="NZ_JSUH01000005.1"/>
</dbReference>
<accession>A0A0A6YCR8</accession>
<dbReference type="InterPro" id="IPR001763">
    <property type="entry name" value="Rhodanese-like_dom"/>
</dbReference>
<reference evidence="2 3" key="1">
    <citation type="journal article" date="2003" name="Int. J. Syst. Evol. Microbiol.">
        <title>Kocuria polaris sp. nov., an orange-pigmented psychrophilic bacterium isolated from an Antarctic cyanobacterial mat sample.</title>
        <authorList>
            <person name="Reddy G.S."/>
            <person name="Prakash J.S."/>
            <person name="Prabahar V."/>
            <person name="Matsumoto G.I."/>
            <person name="Stackebrandt E."/>
            <person name="Shivaji S."/>
        </authorList>
    </citation>
    <scope>NUCLEOTIDE SEQUENCE [LARGE SCALE GENOMIC DNA]</scope>
    <source>
        <strain evidence="2 3">CMS 76or</strain>
    </source>
</reference>
<dbReference type="SMART" id="SM00450">
    <property type="entry name" value="RHOD"/>
    <property type="match status" value="1"/>
</dbReference>
<gene>
    <name evidence="2" type="ORF">GY22_07360</name>
</gene>
<comment type="caution">
    <text evidence="2">The sequence shown here is derived from an EMBL/GenBank/DDBJ whole genome shotgun (WGS) entry which is preliminary data.</text>
</comment>
<dbReference type="InterPro" id="IPR036873">
    <property type="entry name" value="Rhodanese-like_dom_sf"/>
</dbReference>
<dbReference type="PANTHER" id="PTHR43031">
    <property type="entry name" value="FAD-DEPENDENT OXIDOREDUCTASE"/>
    <property type="match status" value="1"/>
</dbReference>
<dbReference type="PANTHER" id="PTHR43031:SF1">
    <property type="entry name" value="PYRIDINE NUCLEOTIDE-DISULPHIDE OXIDOREDUCTASE"/>
    <property type="match status" value="1"/>
</dbReference>
<evidence type="ECO:0000313" key="2">
    <source>
        <dbReference type="EMBL" id="KHD97912.1"/>
    </source>
</evidence>
<dbReference type="Gene3D" id="3.40.250.10">
    <property type="entry name" value="Rhodanese-like domain"/>
    <property type="match status" value="1"/>
</dbReference>
<sequence>MTSKVAPAELKSWIESGEEVAVLDVRSAAEFAAEHIDGAYNVPVDLVADHAQDIAAALGGKVALICRSGARATRAQDILSSAGTENTYVVDGTVDDFEKAGGAVVRGASTWAMDRQVRMVAGSLVLASVVGGQLVSPKLRAVAAGVGGGLAYSALSNTCAMANVLSKMPWNQGAKDPSKDAVLEQLTAQ</sequence>
<dbReference type="InterPro" id="IPR021309">
    <property type="entry name" value="YgaP-like_TM"/>
</dbReference>
<name>A0A0A6YCR8_KOCRO</name>
<dbReference type="PROSITE" id="PS50206">
    <property type="entry name" value="RHODANESE_3"/>
    <property type="match status" value="1"/>
</dbReference>
<dbReference type="Pfam" id="PF00581">
    <property type="entry name" value="Rhodanese"/>
    <property type="match status" value="1"/>
</dbReference>
<protein>
    <submittedName>
        <fullName evidence="2">Sulfurtransferase</fullName>
    </submittedName>
</protein>
<proteinExistence type="predicted"/>
<dbReference type="CDD" id="cd00158">
    <property type="entry name" value="RHOD"/>
    <property type="match status" value="1"/>
</dbReference>
<evidence type="ECO:0000259" key="1">
    <source>
        <dbReference type="PROSITE" id="PS50206"/>
    </source>
</evidence>
<dbReference type="EMBL" id="JSUH01000005">
    <property type="protein sequence ID" value="KHD97912.1"/>
    <property type="molecule type" value="Genomic_DNA"/>
</dbReference>
<keyword evidence="2" id="KW-0808">Transferase</keyword>
<dbReference type="Gene3D" id="6.10.140.1340">
    <property type="match status" value="1"/>
</dbReference>
<feature type="domain" description="Rhodanese" evidence="1">
    <location>
        <begin position="16"/>
        <end position="106"/>
    </location>
</feature>
<dbReference type="OrthoDB" id="9800872at2"/>
<dbReference type="Proteomes" id="UP000030466">
    <property type="component" value="Unassembled WGS sequence"/>
</dbReference>
<dbReference type="InterPro" id="IPR050229">
    <property type="entry name" value="GlpE_sulfurtransferase"/>
</dbReference>
<organism evidence="2 3">
    <name type="scientific">Kocuria rosea subsp. polaris</name>
    <dbReference type="NCBI Taxonomy" id="136273"/>
    <lineage>
        <taxon>Bacteria</taxon>
        <taxon>Bacillati</taxon>
        <taxon>Actinomycetota</taxon>
        <taxon>Actinomycetes</taxon>
        <taxon>Micrococcales</taxon>
        <taxon>Micrococcaceae</taxon>
        <taxon>Kocuria</taxon>
    </lineage>
</organism>
<dbReference type="SUPFAM" id="SSF52821">
    <property type="entry name" value="Rhodanese/Cell cycle control phosphatase"/>
    <property type="match status" value="1"/>
</dbReference>